<dbReference type="Proteomes" id="UP001311232">
    <property type="component" value="Unassembled WGS sequence"/>
</dbReference>
<evidence type="ECO:0000313" key="1">
    <source>
        <dbReference type="EMBL" id="KAK5616597.1"/>
    </source>
</evidence>
<reference evidence="1 2" key="1">
    <citation type="submission" date="2021-06" db="EMBL/GenBank/DDBJ databases">
        <authorList>
            <person name="Palmer J.M."/>
        </authorList>
    </citation>
    <scope>NUCLEOTIDE SEQUENCE [LARGE SCALE GENOMIC DNA]</scope>
    <source>
        <strain evidence="1 2">MEX-2019</strain>
        <tissue evidence="1">Muscle</tissue>
    </source>
</reference>
<accession>A0AAV9S5T1</accession>
<gene>
    <name evidence="1" type="ORF">CRENBAI_005218</name>
</gene>
<organism evidence="1 2">
    <name type="scientific">Crenichthys baileyi</name>
    <name type="common">White River springfish</name>
    <dbReference type="NCBI Taxonomy" id="28760"/>
    <lineage>
        <taxon>Eukaryota</taxon>
        <taxon>Metazoa</taxon>
        <taxon>Chordata</taxon>
        <taxon>Craniata</taxon>
        <taxon>Vertebrata</taxon>
        <taxon>Euteleostomi</taxon>
        <taxon>Actinopterygii</taxon>
        <taxon>Neopterygii</taxon>
        <taxon>Teleostei</taxon>
        <taxon>Neoteleostei</taxon>
        <taxon>Acanthomorphata</taxon>
        <taxon>Ovalentaria</taxon>
        <taxon>Atherinomorphae</taxon>
        <taxon>Cyprinodontiformes</taxon>
        <taxon>Goodeidae</taxon>
        <taxon>Crenichthys</taxon>
    </lineage>
</organism>
<comment type="caution">
    <text evidence="1">The sequence shown here is derived from an EMBL/GenBank/DDBJ whole genome shotgun (WGS) entry which is preliminary data.</text>
</comment>
<keyword evidence="2" id="KW-1185">Reference proteome</keyword>
<dbReference type="AlphaFoldDB" id="A0AAV9S5T1"/>
<protein>
    <submittedName>
        <fullName evidence="1">Uncharacterized protein</fullName>
    </submittedName>
</protein>
<sequence length="111" mass="12251">MTRFLTHGLCSLLPSPSSQEELSDSTQRSIHLPVHPPSFTSSRSGVFSPRKKGQFFLTGDHRYQRAHCLPTTDVVGEGLIPLPPYPASHSITSELTRLPSSWFSFILASTV</sequence>
<evidence type="ECO:0000313" key="2">
    <source>
        <dbReference type="Proteomes" id="UP001311232"/>
    </source>
</evidence>
<proteinExistence type="predicted"/>
<dbReference type="EMBL" id="JAHHUM010000879">
    <property type="protein sequence ID" value="KAK5616597.1"/>
    <property type="molecule type" value="Genomic_DNA"/>
</dbReference>
<name>A0AAV9S5T1_9TELE</name>